<dbReference type="Proteomes" id="UP000230607">
    <property type="component" value="Chromosome 1"/>
</dbReference>
<gene>
    <name evidence="1" type="ORF">NCS_30389</name>
</gene>
<proteinExistence type="predicted"/>
<name>A0A2H1FIF8_9ARCH</name>
<evidence type="ECO:0000313" key="2">
    <source>
        <dbReference type="Proteomes" id="UP000230607"/>
    </source>
</evidence>
<evidence type="ECO:0000313" key="1">
    <source>
        <dbReference type="EMBL" id="SMH72549.1"/>
    </source>
</evidence>
<organism evidence="1 2">
    <name type="scientific">Candidatus Nitrosotalea okcheonensis</name>
    <dbReference type="NCBI Taxonomy" id="1903276"/>
    <lineage>
        <taxon>Archaea</taxon>
        <taxon>Nitrososphaerota</taxon>
        <taxon>Nitrososphaeria</taxon>
        <taxon>Nitrosotaleales</taxon>
        <taxon>Nitrosotaleaceae</taxon>
        <taxon>Nitrosotalea</taxon>
    </lineage>
</organism>
<dbReference type="AlphaFoldDB" id="A0A2H1FIF8"/>
<dbReference type="RefSeq" id="WP_157928295.1">
    <property type="nucleotide sequence ID" value="NZ_LT841358.1"/>
</dbReference>
<sequence>MNRDVIASMNISYKGWSRFCHPRGLSEEAVNGNLEYIQPAILQVDGSKLVSETRSL</sequence>
<protein>
    <submittedName>
        <fullName evidence="1">Uncharacterized protein</fullName>
    </submittedName>
</protein>
<keyword evidence="2" id="KW-1185">Reference proteome</keyword>
<accession>A0A2H1FIF8</accession>
<reference evidence="2" key="1">
    <citation type="submission" date="2017-03" db="EMBL/GenBank/DDBJ databases">
        <authorList>
            <person name="Herbold C."/>
        </authorList>
    </citation>
    <scope>NUCLEOTIDE SEQUENCE [LARGE SCALE GENOMIC DNA]</scope>
</reference>
<dbReference type="OrthoDB" id="12009at2157"/>
<dbReference type="EMBL" id="LT841358">
    <property type="protein sequence ID" value="SMH72549.1"/>
    <property type="molecule type" value="Genomic_DNA"/>
</dbReference>